<evidence type="ECO:0000313" key="3">
    <source>
        <dbReference type="EMBL" id="VFT90829.1"/>
    </source>
</evidence>
<organism evidence="3 4">
    <name type="scientific">Aphanomyces stellatus</name>
    <dbReference type="NCBI Taxonomy" id="120398"/>
    <lineage>
        <taxon>Eukaryota</taxon>
        <taxon>Sar</taxon>
        <taxon>Stramenopiles</taxon>
        <taxon>Oomycota</taxon>
        <taxon>Saprolegniomycetes</taxon>
        <taxon>Saprolegniales</taxon>
        <taxon>Verrucalvaceae</taxon>
        <taxon>Aphanomyces</taxon>
    </lineage>
</organism>
<dbReference type="Proteomes" id="UP000332933">
    <property type="component" value="Unassembled WGS sequence"/>
</dbReference>
<dbReference type="EMBL" id="VJMH01005500">
    <property type="protein sequence ID" value="KAF0695174.1"/>
    <property type="molecule type" value="Genomic_DNA"/>
</dbReference>
<name>A0A485L074_9STRA</name>
<dbReference type="AlphaFoldDB" id="A0A485L074"/>
<proteinExistence type="predicted"/>
<gene>
    <name evidence="3" type="primary">Aste57867_13999</name>
    <name evidence="2" type="ORF">As57867_013948</name>
    <name evidence="3" type="ORF">ASTE57867_13999</name>
</gene>
<reference evidence="3 4" key="1">
    <citation type="submission" date="2019-03" db="EMBL/GenBank/DDBJ databases">
        <authorList>
            <person name="Gaulin E."/>
            <person name="Dumas B."/>
        </authorList>
    </citation>
    <scope>NUCLEOTIDE SEQUENCE [LARGE SCALE GENOMIC DNA]</scope>
    <source>
        <strain evidence="3">CBS 568.67</strain>
    </source>
</reference>
<accession>A0A485L074</accession>
<feature type="compositionally biased region" description="Basic residues" evidence="1">
    <location>
        <begin position="333"/>
        <end position="343"/>
    </location>
</feature>
<dbReference type="EMBL" id="CAADRA010005521">
    <property type="protein sequence ID" value="VFT90829.1"/>
    <property type="molecule type" value="Genomic_DNA"/>
</dbReference>
<evidence type="ECO:0000313" key="2">
    <source>
        <dbReference type="EMBL" id="KAF0695174.1"/>
    </source>
</evidence>
<feature type="compositionally biased region" description="Polar residues" evidence="1">
    <location>
        <begin position="313"/>
        <end position="324"/>
    </location>
</feature>
<evidence type="ECO:0000313" key="4">
    <source>
        <dbReference type="Proteomes" id="UP000332933"/>
    </source>
</evidence>
<sequence length="343" mass="37588">MTMTASAVLSCTPLLSCICAYQHGTSSAIVAVQRCLIISSIHGQLIRQPKQARPASLAHDEGLRVHIDDLPDLMHTRQSLVEAVLNHQDNSVELFKRMASHTHIRDVVVEYAVYYGRLDVLKPICVAAKRALCSDASRKPQFDVLDRLVIPTRAHLLRQLAAFQGRLDVLVFLNTTSYSSLAGRGGSELSYSDIEVAAERCHLRCLEYLVDGAAQLGDRRPAIPGPKVLPDNYFGLCQWSRDSMEYMTKHGIDRLNAADAAANEGHIKIAACLIRHGAPHVVDGAAESTTLVQTGEVETIDDGAEPTTPLAAKTSSHALATRPTQQPPVMATRLRRKRGREDY</sequence>
<reference evidence="2" key="2">
    <citation type="submission" date="2019-06" db="EMBL/GenBank/DDBJ databases">
        <title>Genomics analysis of Aphanomyces spp. identifies a new class of oomycete effector associated with host adaptation.</title>
        <authorList>
            <person name="Gaulin E."/>
        </authorList>
    </citation>
    <scope>NUCLEOTIDE SEQUENCE</scope>
    <source>
        <strain evidence="2">CBS 578.67</strain>
    </source>
</reference>
<feature type="region of interest" description="Disordered" evidence="1">
    <location>
        <begin position="301"/>
        <end position="343"/>
    </location>
</feature>
<keyword evidence="4" id="KW-1185">Reference proteome</keyword>
<protein>
    <submittedName>
        <fullName evidence="3">Aste57867_13999 protein</fullName>
    </submittedName>
</protein>
<evidence type="ECO:0000256" key="1">
    <source>
        <dbReference type="SAM" id="MobiDB-lite"/>
    </source>
</evidence>